<evidence type="ECO:0000313" key="3">
    <source>
        <dbReference type="EnsemblProtists" id="EKX31619"/>
    </source>
</evidence>
<dbReference type="HOGENOM" id="CLU_421198_0_0_1"/>
<feature type="compositionally biased region" description="Low complexity" evidence="1">
    <location>
        <begin position="551"/>
        <end position="590"/>
    </location>
</feature>
<dbReference type="EMBL" id="JH993256">
    <property type="protein sequence ID" value="EKX31619.1"/>
    <property type="molecule type" value="Genomic_DNA"/>
</dbReference>
<protein>
    <submittedName>
        <fullName evidence="2 3">Uncharacterized protein</fullName>
    </submittedName>
</protein>
<feature type="compositionally biased region" description="Acidic residues" evidence="1">
    <location>
        <begin position="8"/>
        <end position="20"/>
    </location>
</feature>
<organism evidence="2">
    <name type="scientific">Guillardia theta (strain CCMP2712)</name>
    <name type="common">Cryptophyte</name>
    <dbReference type="NCBI Taxonomy" id="905079"/>
    <lineage>
        <taxon>Eukaryota</taxon>
        <taxon>Cryptophyceae</taxon>
        <taxon>Pyrenomonadales</taxon>
        <taxon>Geminigeraceae</taxon>
        <taxon>Guillardia</taxon>
    </lineage>
</organism>
<gene>
    <name evidence="2" type="ORF">GUITHDRAFT_122202</name>
</gene>
<dbReference type="OMA" id="REFCLGK"/>
<keyword evidence="4" id="KW-1185">Reference proteome</keyword>
<feature type="compositionally biased region" description="Acidic residues" evidence="1">
    <location>
        <begin position="369"/>
        <end position="379"/>
    </location>
</feature>
<dbReference type="EnsemblProtists" id="EKX31619">
    <property type="protein sequence ID" value="EKX31619"/>
    <property type="gene ID" value="GUITHDRAFT_122202"/>
</dbReference>
<reference evidence="3" key="3">
    <citation type="submission" date="2016-03" db="UniProtKB">
        <authorList>
            <consortium name="EnsemblProtists"/>
        </authorList>
    </citation>
    <scope>IDENTIFICATION</scope>
</reference>
<feature type="compositionally biased region" description="Basic and acidic residues" evidence="1">
    <location>
        <begin position="457"/>
        <end position="477"/>
    </location>
</feature>
<feature type="region of interest" description="Disordered" evidence="1">
    <location>
        <begin position="213"/>
        <end position="288"/>
    </location>
</feature>
<feature type="region of interest" description="Disordered" evidence="1">
    <location>
        <begin position="399"/>
        <end position="596"/>
    </location>
</feature>
<dbReference type="GeneID" id="17288338"/>
<proteinExistence type="predicted"/>
<sequence length="651" mass="71923">MRSKEDDTLSSDEAREEEQEVQPPAMSSRVSPFSCNHLHYHKPVPIQVPTNCTFKVLTLTGMDKMHRGSNQTRHYLVRKSKKGGYTPSLNIKDEKLLAIQRDACYDIFTHVKHTASKPPRARGRCFLCFLQGDMPAHGRRRIFIKQVICNGSGMAGEGNLEQTFFFGVCERCNDERNDRVLKTVISNELHAQTASYLIYDDTLLSVPREPRQKASLAGVQTPRICSSSDSDSDNVPIARLEERRHEKTRKNDRRLEDRRNPGRGKMSPQTPRQDPSSTSGSDSDNLPISRLQERRSAKRNLSAALRADLADDTEDTMNAASSGDDNAEPEAIPRGLHGGRYRRRSPLSDDDDEEEVGEQQIQQEQETSEHDEDDNDNQEQVDSTAPVALICKPVWQQPQKDDPFALSDDDESSSSSGIKGPSSSAWPPCAWAPARTGMLTPGVSGGSKGLPITSAMKEARPFHMPRSTDRETEKMEINARVPEVGGSGRLLKERRGNQSMEHEEVRRKRAKTSSGADMPVRELQACAPDVDASSSVSRRQVPGTDDGGDALGDQGAAGTSITRGSTSITRGSTSITRGSTSITRGSTSIGQGQPRSDERMLAGIGEVLRSLEWGETGGPGLSMLEQVRMLSRFTKTYEVLWKDFTHDKPCE</sequence>
<dbReference type="Proteomes" id="UP000011087">
    <property type="component" value="Unassembled WGS sequence"/>
</dbReference>
<reference evidence="2 4" key="1">
    <citation type="journal article" date="2012" name="Nature">
        <title>Algal genomes reveal evolutionary mosaicism and the fate of nucleomorphs.</title>
        <authorList>
            <consortium name="DOE Joint Genome Institute"/>
            <person name="Curtis B.A."/>
            <person name="Tanifuji G."/>
            <person name="Burki F."/>
            <person name="Gruber A."/>
            <person name="Irimia M."/>
            <person name="Maruyama S."/>
            <person name="Arias M.C."/>
            <person name="Ball S.G."/>
            <person name="Gile G.H."/>
            <person name="Hirakawa Y."/>
            <person name="Hopkins J.F."/>
            <person name="Kuo A."/>
            <person name="Rensing S.A."/>
            <person name="Schmutz J."/>
            <person name="Symeonidi A."/>
            <person name="Elias M."/>
            <person name="Eveleigh R.J."/>
            <person name="Herman E.K."/>
            <person name="Klute M.J."/>
            <person name="Nakayama T."/>
            <person name="Obornik M."/>
            <person name="Reyes-Prieto A."/>
            <person name="Armbrust E.V."/>
            <person name="Aves S.J."/>
            <person name="Beiko R.G."/>
            <person name="Coutinho P."/>
            <person name="Dacks J.B."/>
            <person name="Durnford D.G."/>
            <person name="Fast N.M."/>
            <person name="Green B.R."/>
            <person name="Grisdale C.J."/>
            <person name="Hempel F."/>
            <person name="Henrissat B."/>
            <person name="Hoppner M.P."/>
            <person name="Ishida K."/>
            <person name="Kim E."/>
            <person name="Koreny L."/>
            <person name="Kroth P.G."/>
            <person name="Liu Y."/>
            <person name="Malik S.B."/>
            <person name="Maier U.G."/>
            <person name="McRose D."/>
            <person name="Mock T."/>
            <person name="Neilson J.A."/>
            <person name="Onodera N.T."/>
            <person name="Poole A.M."/>
            <person name="Pritham E.J."/>
            <person name="Richards T.A."/>
            <person name="Rocap G."/>
            <person name="Roy S.W."/>
            <person name="Sarai C."/>
            <person name="Schaack S."/>
            <person name="Shirato S."/>
            <person name="Slamovits C.H."/>
            <person name="Spencer D.F."/>
            <person name="Suzuki S."/>
            <person name="Worden A.Z."/>
            <person name="Zauner S."/>
            <person name="Barry K."/>
            <person name="Bell C."/>
            <person name="Bharti A.K."/>
            <person name="Crow J.A."/>
            <person name="Grimwood J."/>
            <person name="Kramer R."/>
            <person name="Lindquist E."/>
            <person name="Lucas S."/>
            <person name="Salamov A."/>
            <person name="McFadden G.I."/>
            <person name="Lane C.E."/>
            <person name="Keeling P.J."/>
            <person name="Gray M.W."/>
            <person name="Grigoriev I.V."/>
            <person name="Archibald J.M."/>
        </authorList>
    </citation>
    <scope>NUCLEOTIDE SEQUENCE</scope>
    <source>
        <strain evidence="2 4">CCMP2712</strain>
    </source>
</reference>
<dbReference type="RefSeq" id="XP_005818599.1">
    <property type="nucleotide sequence ID" value="XM_005818542.1"/>
</dbReference>
<dbReference type="KEGG" id="gtt:GUITHDRAFT_122202"/>
<feature type="compositionally biased region" description="Low complexity" evidence="1">
    <location>
        <begin position="413"/>
        <end position="434"/>
    </location>
</feature>
<feature type="compositionally biased region" description="Basic and acidic residues" evidence="1">
    <location>
        <begin position="490"/>
        <end position="506"/>
    </location>
</feature>
<feature type="region of interest" description="Disordered" evidence="1">
    <location>
        <begin position="1"/>
        <end position="29"/>
    </location>
</feature>
<feature type="compositionally biased region" description="Acidic residues" evidence="1">
    <location>
        <begin position="348"/>
        <end position="357"/>
    </location>
</feature>
<accession>L1I6V6</accession>
<dbReference type="PaxDb" id="55529-EKX31619"/>
<dbReference type="AlphaFoldDB" id="L1I6V6"/>
<evidence type="ECO:0000256" key="1">
    <source>
        <dbReference type="SAM" id="MobiDB-lite"/>
    </source>
</evidence>
<evidence type="ECO:0000313" key="4">
    <source>
        <dbReference type="Proteomes" id="UP000011087"/>
    </source>
</evidence>
<feature type="region of interest" description="Disordered" evidence="1">
    <location>
        <begin position="307"/>
        <end position="382"/>
    </location>
</feature>
<evidence type="ECO:0000313" key="2">
    <source>
        <dbReference type="EMBL" id="EKX31619.1"/>
    </source>
</evidence>
<reference evidence="4" key="2">
    <citation type="submission" date="2012-11" db="EMBL/GenBank/DDBJ databases">
        <authorList>
            <person name="Kuo A."/>
            <person name="Curtis B.A."/>
            <person name="Tanifuji G."/>
            <person name="Burki F."/>
            <person name="Gruber A."/>
            <person name="Irimia M."/>
            <person name="Maruyama S."/>
            <person name="Arias M.C."/>
            <person name="Ball S.G."/>
            <person name="Gile G.H."/>
            <person name="Hirakawa Y."/>
            <person name="Hopkins J.F."/>
            <person name="Rensing S.A."/>
            <person name="Schmutz J."/>
            <person name="Symeonidi A."/>
            <person name="Elias M."/>
            <person name="Eveleigh R.J."/>
            <person name="Herman E.K."/>
            <person name="Klute M.J."/>
            <person name="Nakayama T."/>
            <person name="Obornik M."/>
            <person name="Reyes-Prieto A."/>
            <person name="Armbrust E.V."/>
            <person name="Aves S.J."/>
            <person name="Beiko R.G."/>
            <person name="Coutinho P."/>
            <person name="Dacks J.B."/>
            <person name="Durnford D.G."/>
            <person name="Fast N.M."/>
            <person name="Green B.R."/>
            <person name="Grisdale C."/>
            <person name="Hempe F."/>
            <person name="Henrissat B."/>
            <person name="Hoppner M.P."/>
            <person name="Ishida K.-I."/>
            <person name="Kim E."/>
            <person name="Koreny L."/>
            <person name="Kroth P.G."/>
            <person name="Liu Y."/>
            <person name="Malik S.-B."/>
            <person name="Maier U.G."/>
            <person name="McRose D."/>
            <person name="Mock T."/>
            <person name="Neilson J.A."/>
            <person name="Onodera N.T."/>
            <person name="Poole A.M."/>
            <person name="Pritham E.J."/>
            <person name="Richards T.A."/>
            <person name="Rocap G."/>
            <person name="Roy S.W."/>
            <person name="Sarai C."/>
            <person name="Schaack S."/>
            <person name="Shirato S."/>
            <person name="Slamovits C.H."/>
            <person name="Spencer D.F."/>
            <person name="Suzuki S."/>
            <person name="Worden A.Z."/>
            <person name="Zauner S."/>
            <person name="Barry K."/>
            <person name="Bell C."/>
            <person name="Bharti A.K."/>
            <person name="Crow J.A."/>
            <person name="Grimwood J."/>
            <person name="Kramer R."/>
            <person name="Lindquist E."/>
            <person name="Lucas S."/>
            <person name="Salamov A."/>
            <person name="McFadden G.I."/>
            <person name="Lane C.E."/>
            <person name="Keeling P.J."/>
            <person name="Gray M.W."/>
            <person name="Grigoriev I.V."/>
            <person name="Archibald J.M."/>
        </authorList>
    </citation>
    <scope>NUCLEOTIDE SEQUENCE</scope>
    <source>
        <strain evidence="4">CCMP2712</strain>
    </source>
</reference>
<name>L1I6V6_GUITC</name>
<feature type="compositionally biased region" description="Polar residues" evidence="1">
    <location>
        <begin position="267"/>
        <end position="286"/>
    </location>
</feature>